<dbReference type="Pfam" id="PF20152">
    <property type="entry name" value="DUF6534"/>
    <property type="match status" value="1"/>
</dbReference>
<dbReference type="Proteomes" id="UP000521943">
    <property type="component" value="Unassembled WGS sequence"/>
</dbReference>
<gene>
    <name evidence="3" type="ORF">DFP72DRAFT_885227</name>
</gene>
<protein>
    <recommendedName>
        <fullName evidence="2">DUF6534 domain-containing protein</fullName>
    </recommendedName>
</protein>
<keyword evidence="1" id="KW-0812">Transmembrane</keyword>
<organism evidence="3 4">
    <name type="scientific">Ephemerocybe angulata</name>
    <dbReference type="NCBI Taxonomy" id="980116"/>
    <lineage>
        <taxon>Eukaryota</taxon>
        <taxon>Fungi</taxon>
        <taxon>Dikarya</taxon>
        <taxon>Basidiomycota</taxon>
        <taxon>Agaricomycotina</taxon>
        <taxon>Agaricomycetes</taxon>
        <taxon>Agaricomycetidae</taxon>
        <taxon>Agaricales</taxon>
        <taxon>Agaricineae</taxon>
        <taxon>Psathyrellaceae</taxon>
        <taxon>Ephemerocybe</taxon>
    </lineage>
</organism>
<proteinExistence type="predicted"/>
<feature type="transmembrane region" description="Helical" evidence="1">
    <location>
        <begin position="20"/>
        <end position="37"/>
    </location>
</feature>
<keyword evidence="1" id="KW-1133">Transmembrane helix</keyword>
<dbReference type="AlphaFoldDB" id="A0A8H6M915"/>
<reference evidence="3 4" key="1">
    <citation type="submission" date="2020-07" db="EMBL/GenBank/DDBJ databases">
        <title>Comparative genomics of pyrophilous fungi reveals a link between fire events and developmental genes.</title>
        <authorList>
            <consortium name="DOE Joint Genome Institute"/>
            <person name="Steindorff A.S."/>
            <person name="Carver A."/>
            <person name="Calhoun S."/>
            <person name="Stillman K."/>
            <person name="Liu H."/>
            <person name="Lipzen A."/>
            <person name="Pangilinan J."/>
            <person name="Labutti K."/>
            <person name="Bruns T.D."/>
            <person name="Grigoriev I.V."/>
        </authorList>
    </citation>
    <scope>NUCLEOTIDE SEQUENCE [LARGE SCALE GENOMIC DNA]</scope>
    <source>
        <strain evidence="3 4">CBS 144469</strain>
    </source>
</reference>
<dbReference type="InterPro" id="IPR045339">
    <property type="entry name" value="DUF6534"/>
</dbReference>
<dbReference type="PANTHER" id="PTHR40465">
    <property type="entry name" value="CHROMOSOME 1, WHOLE GENOME SHOTGUN SEQUENCE"/>
    <property type="match status" value="1"/>
</dbReference>
<dbReference type="OrthoDB" id="2681808at2759"/>
<evidence type="ECO:0000313" key="3">
    <source>
        <dbReference type="EMBL" id="KAF6759455.1"/>
    </source>
</evidence>
<dbReference type="PANTHER" id="PTHR40465:SF1">
    <property type="entry name" value="DUF6534 DOMAIN-CONTAINING PROTEIN"/>
    <property type="match status" value="1"/>
</dbReference>
<accession>A0A8H6M915</accession>
<feature type="transmembrane region" description="Helical" evidence="1">
    <location>
        <begin position="90"/>
        <end position="111"/>
    </location>
</feature>
<keyword evidence="4" id="KW-1185">Reference proteome</keyword>
<feature type="transmembrane region" description="Helical" evidence="1">
    <location>
        <begin position="204"/>
        <end position="227"/>
    </location>
</feature>
<evidence type="ECO:0000259" key="2">
    <source>
        <dbReference type="Pfam" id="PF20152"/>
    </source>
</evidence>
<feature type="transmembrane region" description="Helical" evidence="1">
    <location>
        <begin position="49"/>
        <end position="70"/>
    </location>
</feature>
<dbReference type="EMBL" id="JACGCI010000015">
    <property type="protein sequence ID" value="KAF6759455.1"/>
    <property type="molecule type" value="Genomic_DNA"/>
</dbReference>
<evidence type="ECO:0000313" key="4">
    <source>
        <dbReference type="Proteomes" id="UP000521943"/>
    </source>
</evidence>
<evidence type="ECO:0000256" key="1">
    <source>
        <dbReference type="SAM" id="Phobius"/>
    </source>
</evidence>
<name>A0A8H6M915_9AGAR</name>
<feature type="domain" description="DUF6534" evidence="2">
    <location>
        <begin position="171"/>
        <end position="258"/>
    </location>
</feature>
<comment type="caution">
    <text evidence="3">The sequence shown here is derived from an EMBL/GenBank/DDBJ whole genome shotgun (WGS) entry which is preliminary data.</text>
</comment>
<sequence length="288" mass="31931">MASTVSPLMTAPLLVGSMSSYFFLGAYFVQLLQYISLARKHKERTAVHVIVGLTTTIELLQHALMMHTIYEMFIVRAGNYSFVNTPWSSAALPALNGLVAFLVQIFRIWRVHAFMKSIWGTEYITPFIFLVCFLQCGAAVAATVLFVRSGNNAEQLSFLKPAMITWLSLTIVCDTLVTASIVLPLLKRKSTSECHRSQKIINGVILNAVENGSITLLFAIPYLVVFLKFPNTMLAVPFEYVIGRLYANVLLATLNGRERVKDPEINLNTSGTHTLVFEKTDVESGGSV</sequence>
<keyword evidence="1" id="KW-0472">Membrane</keyword>
<feature type="transmembrane region" description="Helical" evidence="1">
    <location>
        <begin position="123"/>
        <end position="147"/>
    </location>
</feature>
<feature type="transmembrane region" description="Helical" evidence="1">
    <location>
        <begin position="163"/>
        <end position="183"/>
    </location>
</feature>